<evidence type="ECO:0000256" key="12">
    <source>
        <dbReference type="ARBA" id="ARBA00023065"/>
    </source>
</evidence>
<dbReference type="NCBIfam" id="NF003004">
    <property type="entry name" value="PRK03814.1"/>
    <property type="match status" value="1"/>
</dbReference>
<evidence type="ECO:0000313" key="18">
    <source>
        <dbReference type="EMBL" id="PSV99972.1"/>
    </source>
</evidence>
<keyword evidence="14 16" id="KW-0739">Sodium transport</keyword>
<keyword evidence="9 16" id="KW-1278">Translocase</keyword>
<evidence type="ECO:0000256" key="1">
    <source>
        <dbReference type="ARBA" id="ARBA00001959"/>
    </source>
</evidence>
<evidence type="ECO:0000256" key="17">
    <source>
        <dbReference type="RuleBase" id="RU004278"/>
    </source>
</evidence>
<feature type="transmembrane region" description="Helical" evidence="16 17">
    <location>
        <begin position="12"/>
        <end position="33"/>
    </location>
</feature>
<dbReference type="InterPro" id="IPR023424">
    <property type="entry name" value="OadG"/>
</dbReference>
<dbReference type="Pfam" id="PF04277">
    <property type="entry name" value="OAD_gamma"/>
    <property type="match status" value="1"/>
</dbReference>
<comment type="cofactor">
    <cofactor evidence="1 16 17">
        <name>Na(+)</name>
        <dbReference type="ChEBI" id="CHEBI:29101"/>
    </cofactor>
</comment>
<dbReference type="GO" id="GO:0015451">
    <property type="term" value="F:decarboxylation-driven active transmembrane transporter activity"/>
    <property type="evidence" value="ECO:0007669"/>
    <property type="project" value="UniProtKB-EC"/>
</dbReference>
<dbReference type="HAMAP" id="MF_00404">
    <property type="entry name" value="OadG"/>
    <property type="match status" value="1"/>
</dbReference>
<evidence type="ECO:0000256" key="6">
    <source>
        <dbReference type="ARBA" id="ARBA00022448"/>
    </source>
</evidence>
<dbReference type="GO" id="GO:0015081">
    <property type="term" value="F:sodium ion transmembrane transporter activity"/>
    <property type="evidence" value="ECO:0007669"/>
    <property type="project" value="UniProtKB-UniRule"/>
</dbReference>
<comment type="catalytic activity">
    <reaction evidence="15 16 17">
        <text>oxaloacetate + 2 Na(+)(in) + H(+) = pyruvate + 2 Na(+)(out) + CO2</text>
        <dbReference type="Rhea" id="RHEA:57724"/>
        <dbReference type="ChEBI" id="CHEBI:15361"/>
        <dbReference type="ChEBI" id="CHEBI:15378"/>
        <dbReference type="ChEBI" id="CHEBI:16452"/>
        <dbReference type="ChEBI" id="CHEBI:16526"/>
        <dbReference type="ChEBI" id="CHEBI:29101"/>
        <dbReference type="EC" id="7.2.4.2"/>
    </reaction>
</comment>
<keyword evidence="7 16" id="KW-1003">Cell membrane</keyword>
<dbReference type="EMBL" id="PYMC01000028">
    <property type="protein sequence ID" value="PSV99972.1"/>
    <property type="molecule type" value="Genomic_DNA"/>
</dbReference>
<dbReference type="GO" id="GO:0036376">
    <property type="term" value="P:sodium ion export across plasma membrane"/>
    <property type="evidence" value="ECO:0007669"/>
    <property type="project" value="InterPro"/>
</dbReference>
<comment type="caution">
    <text evidence="18">The sequence shown here is derived from an EMBL/GenBank/DDBJ whole genome shotgun (WGS) entry which is preliminary data.</text>
</comment>
<organism evidence="18 19">
    <name type="scientific">Photobacterium lipolyticum</name>
    <dbReference type="NCBI Taxonomy" id="266810"/>
    <lineage>
        <taxon>Bacteria</taxon>
        <taxon>Pseudomonadati</taxon>
        <taxon>Pseudomonadota</taxon>
        <taxon>Gammaproteobacteria</taxon>
        <taxon>Vibrionales</taxon>
        <taxon>Vibrionaceae</taxon>
        <taxon>Photobacterium</taxon>
    </lineage>
</organism>
<evidence type="ECO:0000313" key="19">
    <source>
        <dbReference type="Proteomes" id="UP000240904"/>
    </source>
</evidence>
<dbReference type="GO" id="GO:0008948">
    <property type="term" value="F:oxaloacetate decarboxylase activity"/>
    <property type="evidence" value="ECO:0007669"/>
    <property type="project" value="UniProtKB-UniRule"/>
</dbReference>
<name>A0A2T3MRU9_9GAMM</name>
<dbReference type="OrthoDB" id="6215597at2"/>
<evidence type="ECO:0000256" key="5">
    <source>
        <dbReference type="ARBA" id="ARBA00011869"/>
    </source>
</evidence>
<dbReference type="GO" id="GO:0005886">
    <property type="term" value="C:plasma membrane"/>
    <property type="evidence" value="ECO:0007669"/>
    <property type="project" value="UniProtKB-SubCell"/>
</dbReference>
<comment type="subunit">
    <text evidence="5 16">Heterotrimer of an alpha, a beta and a gamma subunit.</text>
</comment>
<dbReference type="AlphaFoldDB" id="A0A2T3MRU9"/>
<accession>A0A2T3MRU9</accession>
<gene>
    <name evidence="16" type="primary">oadG</name>
    <name evidence="18" type="ORF">C9I89_21485</name>
</gene>
<keyword evidence="10 16" id="KW-1133">Transmembrane helix</keyword>
<evidence type="ECO:0000256" key="10">
    <source>
        <dbReference type="ARBA" id="ARBA00022989"/>
    </source>
</evidence>
<evidence type="ECO:0000256" key="14">
    <source>
        <dbReference type="ARBA" id="ARBA00023201"/>
    </source>
</evidence>
<dbReference type="EC" id="7.2.4.2" evidence="16"/>
<sequence>MADLGSLLWEAATIMLTGMFVVFLFLSILIFLVQLLAKVAPVDALPAAQKPQPSVASHHNEVQPDVIAAISSAVYQYRQRKA</sequence>
<evidence type="ECO:0000256" key="4">
    <source>
        <dbReference type="ARBA" id="ARBA00005844"/>
    </source>
</evidence>
<evidence type="ECO:0000256" key="2">
    <source>
        <dbReference type="ARBA" id="ARBA00003002"/>
    </source>
</evidence>
<evidence type="ECO:0000256" key="13">
    <source>
        <dbReference type="ARBA" id="ARBA00023136"/>
    </source>
</evidence>
<keyword evidence="6 16" id="KW-0813">Transport</keyword>
<evidence type="ECO:0000256" key="15">
    <source>
        <dbReference type="ARBA" id="ARBA00048176"/>
    </source>
</evidence>
<evidence type="ECO:0000256" key="9">
    <source>
        <dbReference type="ARBA" id="ARBA00022967"/>
    </source>
</evidence>
<keyword evidence="19" id="KW-1185">Reference proteome</keyword>
<evidence type="ECO:0000256" key="11">
    <source>
        <dbReference type="ARBA" id="ARBA00023053"/>
    </source>
</evidence>
<keyword evidence="12 16" id="KW-0406">Ion transport</keyword>
<dbReference type="RefSeq" id="WP_107285379.1">
    <property type="nucleotide sequence ID" value="NZ_PYMC01000028.1"/>
</dbReference>
<reference evidence="18 19" key="1">
    <citation type="submission" date="2018-03" db="EMBL/GenBank/DDBJ databases">
        <title>Whole genome sequencing of Histamine producing bacteria.</title>
        <authorList>
            <person name="Butler K."/>
        </authorList>
    </citation>
    <scope>NUCLEOTIDE SEQUENCE [LARGE SCALE GENOMIC DNA]</scope>
    <source>
        <strain evidence="18 19">DSM 16190</strain>
    </source>
</reference>
<evidence type="ECO:0000256" key="16">
    <source>
        <dbReference type="HAMAP-Rule" id="MF_00404"/>
    </source>
</evidence>
<dbReference type="InterPro" id="IPR005899">
    <property type="entry name" value="Na_pump_deCOase"/>
</dbReference>
<comment type="function">
    <text evidence="2 16 17">Catalyzes the decarboxylation of oxaloacetate coupled to Na(+) translocation.</text>
</comment>
<evidence type="ECO:0000256" key="3">
    <source>
        <dbReference type="ARBA" id="ARBA00004162"/>
    </source>
</evidence>
<keyword evidence="8 16" id="KW-0812">Transmembrane</keyword>
<evidence type="ECO:0000256" key="8">
    <source>
        <dbReference type="ARBA" id="ARBA00022692"/>
    </source>
</evidence>
<dbReference type="Proteomes" id="UP000240904">
    <property type="component" value="Unassembled WGS sequence"/>
</dbReference>
<dbReference type="NCBIfam" id="TIGR01195">
    <property type="entry name" value="oadG_fam"/>
    <property type="match status" value="1"/>
</dbReference>
<proteinExistence type="inferred from homology"/>
<protein>
    <recommendedName>
        <fullName evidence="16">Probable oxaloacetate decarboxylase gamma chain</fullName>
        <ecNumber evidence="16">7.2.4.2</ecNumber>
    </recommendedName>
</protein>
<keyword evidence="11 16" id="KW-0915">Sodium</keyword>
<keyword evidence="13 16" id="KW-0472">Membrane</keyword>
<comment type="similarity">
    <text evidence="4 16 17">Belongs to the OadG family.</text>
</comment>
<evidence type="ECO:0000256" key="7">
    <source>
        <dbReference type="ARBA" id="ARBA00022475"/>
    </source>
</evidence>
<comment type="subcellular location">
    <subcellularLocation>
        <location evidence="3 16 17">Cell membrane</location>
        <topology evidence="3 16 17">Single-pass membrane protein</topology>
    </subcellularLocation>
</comment>